<dbReference type="Gene3D" id="3.90.640.10">
    <property type="entry name" value="Actin, Chain A, domain 4"/>
    <property type="match status" value="1"/>
</dbReference>
<evidence type="ECO:0000256" key="6">
    <source>
        <dbReference type="RuleBase" id="RU000487"/>
    </source>
</evidence>
<keyword evidence="3" id="KW-0547">Nucleotide-binding</keyword>
<dbReference type="PANTHER" id="PTHR11937">
    <property type="entry name" value="ACTIN"/>
    <property type="match status" value="1"/>
</dbReference>
<dbReference type="GO" id="GO:0005856">
    <property type="term" value="C:cytoskeleton"/>
    <property type="evidence" value="ECO:0007669"/>
    <property type="project" value="UniProtKB-SubCell"/>
</dbReference>
<evidence type="ECO:0008006" key="8">
    <source>
        <dbReference type="Google" id="ProtNLM"/>
    </source>
</evidence>
<keyword evidence="4" id="KW-0067">ATP-binding</keyword>
<keyword evidence="5" id="KW-0206">Cytoskeleton</keyword>
<evidence type="ECO:0000256" key="1">
    <source>
        <dbReference type="ARBA" id="ARBA00004245"/>
    </source>
</evidence>
<evidence type="ECO:0000256" key="4">
    <source>
        <dbReference type="ARBA" id="ARBA00022840"/>
    </source>
</evidence>
<dbReference type="SUPFAM" id="SSF53067">
    <property type="entry name" value="Actin-like ATPase domain"/>
    <property type="match status" value="2"/>
</dbReference>
<evidence type="ECO:0000313" key="7">
    <source>
        <dbReference type="EMBL" id="NDV32857.1"/>
    </source>
</evidence>
<dbReference type="EMBL" id="GIBP01003888">
    <property type="protein sequence ID" value="NDV32857.1"/>
    <property type="molecule type" value="Transcribed_RNA"/>
</dbReference>
<dbReference type="Gene3D" id="3.30.420.40">
    <property type="match status" value="2"/>
</dbReference>
<evidence type="ECO:0000256" key="2">
    <source>
        <dbReference type="ARBA" id="ARBA00022490"/>
    </source>
</evidence>
<dbReference type="FunFam" id="3.90.640.10:FF:000007">
    <property type="entry name" value="Actin like 7B"/>
    <property type="match status" value="1"/>
</dbReference>
<organism evidence="7">
    <name type="scientific">Arcella intermedia</name>
    <dbReference type="NCBI Taxonomy" id="1963864"/>
    <lineage>
        <taxon>Eukaryota</taxon>
        <taxon>Amoebozoa</taxon>
        <taxon>Tubulinea</taxon>
        <taxon>Elardia</taxon>
        <taxon>Arcellinida</taxon>
        <taxon>Sphaerothecina</taxon>
        <taxon>Arcellidae</taxon>
        <taxon>Arcella</taxon>
    </lineage>
</organism>
<evidence type="ECO:0000256" key="5">
    <source>
        <dbReference type="ARBA" id="ARBA00023212"/>
    </source>
</evidence>
<dbReference type="SMART" id="SM00268">
    <property type="entry name" value="ACTIN"/>
    <property type="match status" value="1"/>
</dbReference>
<accession>A0A6B2L7K9</accession>
<sequence>MPRFVCPSVMGKPRHPGLLAGMTKKDFYVGDEAQQKRDALALSWPMENGLITNFDDANKIWRFAFKEIETLPDDQPLIWTEAALINQQQREKVAEIFYEEHGVPAIHFGLQSVLSVYSAGITTALVVDLGDKCDVMPVYEGGSFSHPYEQAIKRLKTTGSDITEHLEQILAERGYHFTTPAEREIVNYLKEQTTYVSLTPDSEITQETSLLLPDGQTITIGNERYRAPEVLFAPALAGKEGMGLHALVYHSIMESGIDMRVELARSILLIGGTSMIPGLAPRIEKELSLLAPSQKWEINVIVPNDRKYAAWIGGTILASIDSFEKLCIAKEMWTEIGPSVLHDQHTW</sequence>
<name>A0A6B2L7K9_9EUKA</name>
<dbReference type="Pfam" id="PF00022">
    <property type="entry name" value="Actin"/>
    <property type="match status" value="1"/>
</dbReference>
<dbReference type="InterPro" id="IPR043129">
    <property type="entry name" value="ATPase_NBD"/>
</dbReference>
<dbReference type="InterPro" id="IPR004001">
    <property type="entry name" value="Actin_CS"/>
</dbReference>
<evidence type="ECO:0000256" key="3">
    <source>
        <dbReference type="ARBA" id="ARBA00022741"/>
    </source>
</evidence>
<reference evidence="7" key="1">
    <citation type="journal article" date="2020" name="J. Eukaryot. Microbiol.">
        <title>De novo Sequencing, Assembly and Annotation of the Transcriptome for the Free-Living Testate Amoeba Arcella intermedia.</title>
        <authorList>
            <person name="Ribeiro G.M."/>
            <person name="Porfirio-Sousa A.L."/>
            <person name="Maurer-Alcala X.X."/>
            <person name="Katz L.A."/>
            <person name="Lahr D.J.G."/>
        </authorList>
    </citation>
    <scope>NUCLEOTIDE SEQUENCE</scope>
</reference>
<proteinExistence type="inferred from homology"/>
<keyword evidence="2" id="KW-0963">Cytoplasm</keyword>
<dbReference type="AlphaFoldDB" id="A0A6B2L7K9"/>
<dbReference type="GO" id="GO:0005524">
    <property type="term" value="F:ATP binding"/>
    <property type="evidence" value="ECO:0007669"/>
    <property type="project" value="UniProtKB-KW"/>
</dbReference>
<dbReference type="FunFam" id="3.30.420.40:FF:000148">
    <property type="entry name" value="Actin, alpha skeletal muscle"/>
    <property type="match status" value="1"/>
</dbReference>
<protein>
    <recommendedName>
        <fullName evidence="8">Actin</fullName>
    </recommendedName>
</protein>
<comment type="similarity">
    <text evidence="6">Belongs to the actin family.</text>
</comment>
<dbReference type="PRINTS" id="PR00190">
    <property type="entry name" value="ACTIN"/>
</dbReference>
<dbReference type="PROSITE" id="PS00406">
    <property type="entry name" value="ACTINS_1"/>
    <property type="match status" value="1"/>
</dbReference>
<dbReference type="InterPro" id="IPR004000">
    <property type="entry name" value="Actin"/>
</dbReference>
<comment type="subcellular location">
    <subcellularLocation>
        <location evidence="1">Cytoplasm</location>
        <location evidence="1">Cytoskeleton</location>
    </subcellularLocation>
</comment>